<feature type="transmembrane region" description="Helical" evidence="8">
    <location>
        <begin position="721"/>
        <end position="741"/>
    </location>
</feature>
<comment type="similarity">
    <text evidence="2">Belongs to the MscS (TC 1.A.23) family.</text>
</comment>
<dbReference type="AlphaFoldDB" id="A0A4R2KNF2"/>
<keyword evidence="7" id="KW-0175">Coiled coil</keyword>
<keyword evidence="3" id="KW-1003">Cell membrane</keyword>
<dbReference type="InterPro" id="IPR023408">
    <property type="entry name" value="MscS_beta-dom_sf"/>
</dbReference>
<dbReference type="RefSeq" id="WP_131917620.1">
    <property type="nucleotide sequence ID" value="NZ_QQSW01000009.1"/>
</dbReference>
<keyword evidence="5 8" id="KW-1133">Transmembrane helix</keyword>
<feature type="transmembrane region" description="Helical" evidence="8">
    <location>
        <begin position="541"/>
        <end position="566"/>
    </location>
</feature>
<dbReference type="Gene3D" id="3.30.70.100">
    <property type="match status" value="1"/>
</dbReference>
<organism evidence="14 15">
    <name type="scientific">Chromatocurvus halotolerans</name>
    <dbReference type="NCBI Taxonomy" id="1132028"/>
    <lineage>
        <taxon>Bacteria</taxon>
        <taxon>Pseudomonadati</taxon>
        <taxon>Pseudomonadota</taxon>
        <taxon>Gammaproteobacteria</taxon>
        <taxon>Cellvibrionales</taxon>
        <taxon>Halieaceae</taxon>
        <taxon>Chromatocurvus</taxon>
    </lineage>
</organism>
<proteinExistence type="inferred from homology"/>
<dbReference type="InterPro" id="IPR052702">
    <property type="entry name" value="MscS-like_channel"/>
</dbReference>
<accession>A0A4R2KNF2</accession>
<dbReference type="InterPro" id="IPR049142">
    <property type="entry name" value="MS_channel_1st"/>
</dbReference>
<dbReference type="Pfam" id="PF21088">
    <property type="entry name" value="MS_channel_1st"/>
    <property type="match status" value="1"/>
</dbReference>
<comment type="caution">
    <text evidence="14">The sequence shown here is derived from an EMBL/GenBank/DDBJ whole genome shotgun (WGS) entry which is preliminary data.</text>
</comment>
<dbReference type="InterPro" id="IPR049278">
    <property type="entry name" value="MS_channel_C"/>
</dbReference>
<feature type="transmembrane region" description="Helical" evidence="8">
    <location>
        <begin position="578"/>
        <end position="599"/>
    </location>
</feature>
<evidence type="ECO:0000259" key="11">
    <source>
        <dbReference type="Pfam" id="PF12795"/>
    </source>
</evidence>
<gene>
    <name evidence="14" type="ORF">EV688_107112</name>
</gene>
<dbReference type="EMBL" id="SLWX01000007">
    <property type="protein sequence ID" value="TCO75691.1"/>
    <property type="molecule type" value="Genomic_DNA"/>
</dbReference>
<feature type="transmembrane region" description="Helical" evidence="8">
    <location>
        <begin position="903"/>
        <end position="932"/>
    </location>
</feature>
<dbReference type="InterPro" id="IPR024393">
    <property type="entry name" value="MscS_porin"/>
</dbReference>
<dbReference type="PANTHER" id="PTHR30347">
    <property type="entry name" value="POTASSIUM CHANNEL RELATED"/>
    <property type="match status" value="1"/>
</dbReference>
<dbReference type="GO" id="GO:0008381">
    <property type="term" value="F:mechanosensitive monoatomic ion channel activity"/>
    <property type="evidence" value="ECO:0007669"/>
    <property type="project" value="UniProtKB-ARBA"/>
</dbReference>
<feature type="domain" description="Mechanosensitive ion channel transmembrane helices 2/3" evidence="13">
    <location>
        <begin position="881"/>
        <end position="918"/>
    </location>
</feature>
<dbReference type="GO" id="GO:0005886">
    <property type="term" value="C:plasma membrane"/>
    <property type="evidence" value="ECO:0007669"/>
    <property type="project" value="UniProtKB-SubCell"/>
</dbReference>
<dbReference type="Proteomes" id="UP000294980">
    <property type="component" value="Unassembled WGS sequence"/>
</dbReference>
<reference evidence="14 15" key="1">
    <citation type="submission" date="2019-03" db="EMBL/GenBank/DDBJ databases">
        <title>Genomic Encyclopedia of Type Strains, Phase IV (KMG-IV): sequencing the most valuable type-strain genomes for metagenomic binning, comparative biology and taxonomic classification.</title>
        <authorList>
            <person name="Goeker M."/>
        </authorList>
    </citation>
    <scope>NUCLEOTIDE SEQUENCE [LARGE SCALE GENOMIC DNA]</scope>
    <source>
        <strain evidence="14 15">DSM 23344</strain>
    </source>
</reference>
<feature type="transmembrane region" description="Helical" evidence="8">
    <location>
        <begin position="830"/>
        <end position="853"/>
    </location>
</feature>
<feature type="transmembrane region" description="Helical" evidence="8">
    <location>
        <begin position="653"/>
        <end position="673"/>
    </location>
</feature>
<evidence type="ECO:0000256" key="4">
    <source>
        <dbReference type="ARBA" id="ARBA00022692"/>
    </source>
</evidence>
<feature type="domain" description="Mechanosensitive ion channel MscS porin" evidence="11">
    <location>
        <begin position="52"/>
        <end position="272"/>
    </location>
</feature>
<dbReference type="PANTHER" id="PTHR30347:SF1">
    <property type="entry name" value="MECHANOSENSITIVE CHANNEL MSCK"/>
    <property type="match status" value="1"/>
</dbReference>
<evidence type="ECO:0000259" key="10">
    <source>
        <dbReference type="Pfam" id="PF12794"/>
    </source>
</evidence>
<evidence type="ECO:0000313" key="15">
    <source>
        <dbReference type="Proteomes" id="UP000294980"/>
    </source>
</evidence>
<feature type="transmembrane region" description="Helical" evidence="8">
    <location>
        <begin position="789"/>
        <end position="810"/>
    </location>
</feature>
<feature type="domain" description="Mechanosensitive ion channel MscS" evidence="9">
    <location>
        <begin position="920"/>
        <end position="985"/>
    </location>
</feature>
<dbReference type="SUPFAM" id="SSF50182">
    <property type="entry name" value="Sm-like ribonucleoproteins"/>
    <property type="match status" value="1"/>
</dbReference>
<keyword evidence="15" id="KW-1185">Reference proteome</keyword>
<evidence type="ECO:0000256" key="7">
    <source>
        <dbReference type="SAM" id="Coils"/>
    </source>
</evidence>
<dbReference type="InterPro" id="IPR011066">
    <property type="entry name" value="MscS_channel_C_sf"/>
</dbReference>
<feature type="transmembrane region" description="Helical" evidence="8">
    <location>
        <begin position="873"/>
        <end position="897"/>
    </location>
</feature>
<feature type="domain" description="Mechanosensitive ion channel MscS C-terminal" evidence="12">
    <location>
        <begin position="993"/>
        <end position="1074"/>
    </location>
</feature>
<dbReference type="SUPFAM" id="SSF82861">
    <property type="entry name" value="Mechanosensitive channel protein MscS (YggB), transmembrane region"/>
    <property type="match status" value="1"/>
</dbReference>
<keyword evidence="4 8" id="KW-0812">Transmembrane</keyword>
<feature type="transmembrane region" description="Helical" evidence="8">
    <location>
        <begin position="620"/>
        <end position="641"/>
    </location>
</feature>
<dbReference type="Gene3D" id="1.10.287.1260">
    <property type="match status" value="1"/>
</dbReference>
<dbReference type="Pfam" id="PF12794">
    <property type="entry name" value="MscS_TM"/>
    <property type="match status" value="1"/>
</dbReference>
<evidence type="ECO:0000256" key="5">
    <source>
        <dbReference type="ARBA" id="ARBA00022989"/>
    </source>
</evidence>
<dbReference type="InterPro" id="IPR006685">
    <property type="entry name" value="MscS_channel_2nd"/>
</dbReference>
<evidence type="ECO:0000256" key="1">
    <source>
        <dbReference type="ARBA" id="ARBA00004651"/>
    </source>
</evidence>
<evidence type="ECO:0000259" key="9">
    <source>
        <dbReference type="Pfam" id="PF00924"/>
    </source>
</evidence>
<sequence length="1111" mass="122038">MAILSRSSAEVHRVTARWLLVLVCFLLADRGMAQTDASDAVTASRLDALSQQLQQSTELSEEERTRLAAELESAASTLAATRELQSTIDEVSDRIQRSEEEIARFETLIEESAQEPAPQPASDDVPLAELEAEIQLLVADRRSATARRTAIATELAAARQQGTAERDRLVAIQSQLEALPSTNLSEGASLKDRTADAMTQVRRAQLTAEAELLALRVRGQPALENILVAERNWLDVRINRLDRRLAALSEVARDLRRSAAQRQIEATQEIVSEMGETRTDLQALAEENMSLARQQEALGLELNAARRQILELRETLDNIERDASLSRRRLAVSGLQPELADVMLSRLRTLPGQRGIASAIDRRNTRINEVAIAAIDNDEDVREMSDRESFLKKRFPDHADWDSATRDSLNKLLDQHMRLLRENAQAQSQLQQVLIDTNELAAGLYDSIESYEEFLTSNLLWTRNHSYVDPMRLKDQVKLLISTDGLLQLRDRLPQAVLSVEPLLLGLLVALLLVFRRRIKRELEEQLGKPIRPRDERSDRIFTGIALSVAYASAVPLAVFAISLVIRNAAADNAQLSGIAAGLMLASLVLFSLSFLRHITGRLGVGRRRLKWNGQKMDCLRPALSWLTPVLVTGAFTAGFGLSTSATDSGGPLTAIATLAIAVALLLAGLRALRSELFTADRIVLYGFRAAVVLSAAIAIMHVTGHLFAAHLYLDSLGLSIAAFLLILFVTNILYRVGLIFNAKIERRTRDESRALQEGGESAVDNADDLATVASLSGANTQLLSLMRVLGLAIALWLIWSPALPALNIFNEIGLWNVADSTLPDGQLRVVSLATLINAIFILVITALVTKHLPPLIDVLLMEWTGITPGSRYAIRVLMQYVIIGTGLTMSLSLLGWEWGKVQWLVAALGVGIGFGLQEIVANFISGLILLFERPIRVGDIITAGGGDGTVTQINARATVIESFEGKELMIPNKELITGVVTNWSLSTSNLRVVIAVGVAYGSDVREAMRILIEVAHDNPSVIEEPEPTATFEDFGDNSLLIWLRCYAEREYPRVWTELRTEINERFNEAGISIAFPQRDIHLDAASPIPVQVVEPAKPVAPPETPAPDPG</sequence>
<dbReference type="SUPFAM" id="SSF82689">
    <property type="entry name" value="Mechanosensitive channel protein MscS (YggB), C-terminal domain"/>
    <property type="match status" value="1"/>
</dbReference>
<comment type="subcellular location">
    <subcellularLocation>
        <location evidence="1">Cell membrane</location>
        <topology evidence="1">Multi-pass membrane protein</topology>
    </subcellularLocation>
</comment>
<dbReference type="InterPro" id="IPR010920">
    <property type="entry name" value="LSM_dom_sf"/>
</dbReference>
<dbReference type="InterPro" id="IPR011014">
    <property type="entry name" value="MscS_channel_TM-2"/>
</dbReference>
<dbReference type="Pfam" id="PF00924">
    <property type="entry name" value="MS_channel_2nd"/>
    <property type="match status" value="1"/>
</dbReference>
<feature type="coiled-coil region" evidence="7">
    <location>
        <begin position="295"/>
        <end position="329"/>
    </location>
</feature>
<dbReference type="Pfam" id="PF21082">
    <property type="entry name" value="MS_channel_3rd"/>
    <property type="match status" value="1"/>
</dbReference>
<evidence type="ECO:0000256" key="8">
    <source>
        <dbReference type="SAM" id="Phobius"/>
    </source>
</evidence>
<name>A0A4R2KNF2_9GAMM</name>
<feature type="transmembrane region" description="Helical" evidence="8">
    <location>
        <begin position="685"/>
        <end position="709"/>
    </location>
</feature>
<dbReference type="InterPro" id="IPR025692">
    <property type="entry name" value="MscS_IM_dom1"/>
</dbReference>
<evidence type="ECO:0000259" key="12">
    <source>
        <dbReference type="Pfam" id="PF21082"/>
    </source>
</evidence>
<feature type="transmembrane region" description="Helical" evidence="8">
    <location>
        <begin position="496"/>
        <end position="515"/>
    </location>
</feature>
<dbReference type="Gene3D" id="2.30.30.60">
    <property type="match status" value="1"/>
</dbReference>
<evidence type="ECO:0000259" key="13">
    <source>
        <dbReference type="Pfam" id="PF21088"/>
    </source>
</evidence>
<keyword evidence="6 8" id="KW-0472">Membrane</keyword>
<feature type="domain" description="Mechanosensitive ion channel inner membrane" evidence="10">
    <location>
        <begin position="503"/>
        <end position="816"/>
    </location>
</feature>
<protein>
    <submittedName>
        <fullName evidence="14">Small-conductance mechanosensitive channel</fullName>
    </submittedName>
</protein>
<evidence type="ECO:0000256" key="2">
    <source>
        <dbReference type="ARBA" id="ARBA00008017"/>
    </source>
</evidence>
<dbReference type="Pfam" id="PF12795">
    <property type="entry name" value="MscS_porin"/>
    <property type="match status" value="1"/>
</dbReference>
<evidence type="ECO:0000313" key="14">
    <source>
        <dbReference type="EMBL" id="TCO75691.1"/>
    </source>
</evidence>
<feature type="coiled-coil region" evidence="7">
    <location>
        <begin position="46"/>
        <end position="147"/>
    </location>
</feature>
<dbReference type="OrthoDB" id="9799209at2"/>
<evidence type="ECO:0000256" key="3">
    <source>
        <dbReference type="ARBA" id="ARBA00022475"/>
    </source>
</evidence>
<evidence type="ECO:0000256" key="6">
    <source>
        <dbReference type="ARBA" id="ARBA00023136"/>
    </source>
</evidence>